<dbReference type="CDD" id="cd03259">
    <property type="entry name" value="ABC_Carb_Solutes_like"/>
    <property type="match status" value="1"/>
</dbReference>
<keyword evidence="5" id="KW-0067">ATP-binding</keyword>
<comment type="caution">
    <text evidence="11">The sequence shown here is derived from an EMBL/GenBank/DDBJ whole genome shotgun (WGS) entry which is preliminary data.</text>
</comment>
<dbReference type="FunFam" id="3.40.50.300:FF:000425">
    <property type="entry name" value="Probable ABC transporter, ATP-binding subunit"/>
    <property type="match status" value="1"/>
</dbReference>
<dbReference type="OrthoDB" id="9802264at2"/>
<evidence type="ECO:0000256" key="9">
    <source>
        <dbReference type="ARBA" id="ARBA00066388"/>
    </source>
</evidence>
<dbReference type="EC" id="7.6.2.9" evidence="9"/>
<dbReference type="EMBL" id="LSRF01000001">
    <property type="protein sequence ID" value="KXP14476.1"/>
    <property type="molecule type" value="Genomic_DNA"/>
</dbReference>
<dbReference type="Pfam" id="PF08402">
    <property type="entry name" value="TOBE_2"/>
    <property type="match status" value="1"/>
</dbReference>
<evidence type="ECO:0000256" key="3">
    <source>
        <dbReference type="ARBA" id="ARBA00022496"/>
    </source>
</evidence>
<protein>
    <recommendedName>
        <fullName evidence="9">ABC-type quaternary amine transporter</fullName>
        <ecNumber evidence="9">7.6.2.9</ecNumber>
    </recommendedName>
</protein>
<dbReference type="PROSITE" id="PS50893">
    <property type="entry name" value="ABC_TRANSPORTER_2"/>
    <property type="match status" value="1"/>
</dbReference>
<keyword evidence="1" id="KW-0813">Transport</keyword>
<keyword evidence="6" id="KW-0408">Iron</keyword>
<dbReference type="PANTHER" id="PTHR42781">
    <property type="entry name" value="SPERMIDINE/PUTRESCINE IMPORT ATP-BINDING PROTEIN POTA"/>
    <property type="match status" value="1"/>
</dbReference>
<dbReference type="InterPro" id="IPR003439">
    <property type="entry name" value="ABC_transporter-like_ATP-bd"/>
</dbReference>
<name>A0A138AVS6_9ACTN</name>
<dbReference type="InterPro" id="IPR003593">
    <property type="entry name" value="AAA+_ATPase"/>
</dbReference>
<dbReference type="STRING" id="239498.AXK60_00760"/>
<keyword evidence="7" id="KW-0406">Ion transport</keyword>
<dbReference type="InterPro" id="IPR017871">
    <property type="entry name" value="ABC_transporter-like_CS"/>
</dbReference>
<dbReference type="Proteomes" id="UP000070258">
    <property type="component" value="Unassembled WGS sequence"/>
</dbReference>
<organism evidence="11 12">
    <name type="scientific">Tsukamurella pseudospumae</name>
    <dbReference type="NCBI Taxonomy" id="239498"/>
    <lineage>
        <taxon>Bacteria</taxon>
        <taxon>Bacillati</taxon>
        <taxon>Actinomycetota</taxon>
        <taxon>Actinomycetes</taxon>
        <taxon>Mycobacteriales</taxon>
        <taxon>Tsukamurellaceae</taxon>
        <taxon>Tsukamurella</taxon>
    </lineage>
</organism>
<dbReference type="RefSeq" id="WP_068569091.1">
    <property type="nucleotide sequence ID" value="NZ_LSRF01000001.1"/>
</dbReference>
<keyword evidence="4" id="KW-0547">Nucleotide-binding</keyword>
<evidence type="ECO:0000256" key="7">
    <source>
        <dbReference type="ARBA" id="ARBA00023065"/>
    </source>
</evidence>
<evidence type="ECO:0000256" key="1">
    <source>
        <dbReference type="ARBA" id="ARBA00022448"/>
    </source>
</evidence>
<gene>
    <name evidence="11" type="ORF">AXK60_00760</name>
</gene>
<dbReference type="PROSITE" id="PS00211">
    <property type="entry name" value="ABC_TRANSPORTER_1"/>
    <property type="match status" value="1"/>
</dbReference>
<evidence type="ECO:0000313" key="11">
    <source>
        <dbReference type="EMBL" id="KXP14476.1"/>
    </source>
</evidence>
<accession>A0A138AVS6</accession>
<evidence type="ECO:0000256" key="4">
    <source>
        <dbReference type="ARBA" id="ARBA00022741"/>
    </source>
</evidence>
<evidence type="ECO:0000256" key="2">
    <source>
        <dbReference type="ARBA" id="ARBA00022475"/>
    </source>
</evidence>
<evidence type="ECO:0000313" key="12">
    <source>
        <dbReference type="Proteomes" id="UP000070258"/>
    </source>
</evidence>
<dbReference type="GO" id="GO:0015408">
    <property type="term" value="F:ABC-type ferric iron transporter activity"/>
    <property type="evidence" value="ECO:0007669"/>
    <property type="project" value="InterPro"/>
</dbReference>
<dbReference type="GO" id="GO:0005524">
    <property type="term" value="F:ATP binding"/>
    <property type="evidence" value="ECO:0007669"/>
    <property type="project" value="UniProtKB-KW"/>
</dbReference>
<dbReference type="Gene3D" id="3.40.50.300">
    <property type="entry name" value="P-loop containing nucleotide triphosphate hydrolases"/>
    <property type="match status" value="1"/>
</dbReference>
<dbReference type="InterPro" id="IPR013611">
    <property type="entry name" value="Transp-assoc_OB_typ2"/>
</dbReference>
<dbReference type="GO" id="GO:0015418">
    <property type="term" value="F:ABC-type quaternary ammonium compound transporting activity"/>
    <property type="evidence" value="ECO:0007669"/>
    <property type="project" value="UniProtKB-EC"/>
</dbReference>
<evidence type="ECO:0000259" key="10">
    <source>
        <dbReference type="PROSITE" id="PS50893"/>
    </source>
</evidence>
<feature type="domain" description="ABC transporter" evidence="10">
    <location>
        <begin position="12"/>
        <end position="248"/>
    </location>
</feature>
<evidence type="ECO:0000256" key="8">
    <source>
        <dbReference type="ARBA" id="ARBA00023136"/>
    </source>
</evidence>
<dbReference type="InterPro" id="IPR027417">
    <property type="entry name" value="P-loop_NTPase"/>
</dbReference>
<dbReference type="AlphaFoldDB" id="A0A138AVS6"/>
<dbReference type="InterPro" id="IPR008995">
    <property type="entry name" value="Mo/tungstate-bd_C_term_dom"/>
</dbReference>
<dbReference type="InterPro" id="IPR015853">
    <property type="entry name" value="ABC_transpr_FbpC"/>
</dbReference>
<keyword evidence="8" id="KW-0472">Membrane</keyword>
<dbReference type="InterPro" id="IPR050093">
    <property type="entry name" value="ABC_SmlMolc_Importer"/>
</dbReference>
<dbReference type="PANTHER" id="PTHR42781:SF4">
    <property type="entry name" value="SPERMIDINE_PUTRESCINE IMPORT ATP-BINDING PROTEIN POTA"/>
    <property type="match status" value="1"/>
</dbReference>
<dbReference type="InterPro" id="IPR012340">
    <property type="entry name" value="NA-bd_OB-fold"/>
</dbReference>
<dbReference type="GO" id="GO:0043190">
    <property type="term" value="C:ATP-binding cassette (ABC) transporter complex"/>
    <property type="evidence" value="ECO:0007669"/>
    <property type="project" value="InterPro"/>
</dbReference>
<keyword evidence="2" id="KW-1003">Cell membrane</keyword>
<reference evidence="12" key="1">
    <citation type="submission" date="2016-02" db="EMBL/GenBank/DDBJ databases">
        <authorList>
            <person name="Wen L."/>
            <person name="He K."/>
            <person name="Yang H."/>
        </authorList>
    </citation>
    <scope>NUCLEOTIDE SEQUENCE [LARGE SCALE GENOMIC DNA]</scope>
    <source>
        <strain evidence="12">JCM 15929</strain>
    </source>
</reference>
<dbReference type="SMART" id="SM00382">
    <property type="entry name" value="AAA"/>
    <property type="match status" value="1"/>
</dbReference>
<dbReference type="GO" id="GO:0016887">
    <property type="term" value="F:ATP hydrolysis activity"/>
    <property type="evidence" value="ECO:0007669"/>
    <property type="project" value="InterPro"/>
</dbReference>
<sequence>MSDDRTNTGAELQLRGLTKRFGAETVLREVDLTVPAGSITAVVGPSGSGKTTLLRLVAGFARPDAGSVRLGDRELASGTAWVAAHRRGVGYVAQDGALFPHLSVARNIAFAMGPSLPVRRRAAAGRVGELLETVSLDPALARRYPHELSGGQQQRVALARALAGRPRIMLLDESFSALDAGLRVSTRAAVAEVLGAAGITTVLVTHDQAEALSFADQVAVLRDGALAQVGPPAGVYARPESEVVARFLGDIVLLDGAVEGAVADTALGWIPLAEGTSDGAGAKRTVLLRPEQIRIAGEGVPATVTRVEFFGPDATVTVALGDGTVVVLRHPSTELPAAGDAVRLRVVGSAVLLAD</sequence>
<dbReference type="SUPFAM" id="SSF52540">
    <property type="entry name" value="P-loop containing nucleoside triphosphate hydrolases"/>
    <property type="match status" value="1"/>
</dbReference>
<evidence type="ECO:0000256" key="6">
    <source>
        <dbReference type="ARBA" id="ARBA00023004"/>
    </source>
</evidence>
<dbReference type="SUPFAM" id="SSF50331">
    <property type="entry name" value="MOP-like"/>
    <property type="match status" value="1"/>
</dbReference>
<keyword evidence="3" id="KW-0410">Iron transport</keyword>
<proteinExistence type="predicted"/>
<dbReference type="Pfam" id="PF00005">
    <property type="entry name" value="ABC_tran"/>
    <property type="match status" value="1"/>
</dbReference>
<evidence type="ECO:0000256" key="5">
    <source>
        <dbReference type="ARBA" id="ARBA00022840"/>
    </source>
</evidence>
<dbReference type="Gene3D" id="2.40.50.140">
    <property type="entry name" value="Nucleic acid-binding proteins"/>
    <property type="match status" value="1"/>
</dbReference>